<evidence type="ECO:0000256" key="3">
    <source>
        <dbReference type="HAMAP-Rule" id="MF_00023"/>
    </source>
</evidence>
<dbReference type="Gene3D" id="2.40.280.10">
    <property type="match status" value="1"/>
</dbReference>
<dbReference type="InterPro" id="IPR023620">
    <property type="entry name" value="SmpB"/>
</dbReference>
<evidence type="ECO:0000259" key="5">
    <source>
        <dbReference type="Pfam" id="PF09313"/>
    </source>
</evidence>
<dbReference type="GO" id="GO:0070929">
    <property type="term" value="P:trans-translation"/>
    <property type="evidence" value="ECO:0007669"/>
    <property type="project" value="UniProtKB-UniRule"/>
</dbReference>
<dbReference type="PROSITE" id="PS01317">
    <property type="entry name" value="SSRP"/>
    <property type="match status" value="1"/>
</dbReference>
<dbReference type="Gene3D" id="3.40.50.150">
    <property type="entry name" value="Vaccinia Virus protein VP39"/>
    <property type="match status" value="1"/>
</dbReference>
<dbReference type="InterPro" id="IPR004537">
    <property type="entry name" value="Tellurite-R_MeTrfase_TehB"/>
</dbReference>
<comment type="similarity">
    <text evidence="3">Belongs to the SmpB family.</text>
</comment>
<dbReference type="NCBIfam" id="TIGR00086">
    <property type="entry name" value="smpB"/>
    <property type="match status" value="1"/>
</dbReference>
<dbReference type="InterPro" id="IPR000037">
    <property type="entry name" value="SsrA-bd_prot"/>
</dbReference>
<dbReference type="SUPFAM" id="SSF74982">
    <property type="entry name" value="Small protein B (SmpB)"/>
    <property type="match status" value="1"/>
</dbReference>
<keyword evidence="2 3" id="KW-0694">RNA-binding</keyword>
<feature type="domain" description="TehB/YeaR-like" evidence="5">
    <location>
        <begin position="169"/>
        <end position="249"/>
    </location>
</feature>
<dbReference type="SUPFAM" id="SSF53335">
    <property type="entry name" value="S-adenosyl-L-methionine-dependent methyltransferases"/>
    <property type="match status" value="1"/>
</dbReference>
<dbReference type="HAMAP" id="MF_00023">
    <property type="entry name" value="SmpB"/>
    <property type="match status" value="1"/>
</dbReference>
<accession>O85201</accession>
<sequence>MAKGEGKVVAQNKKARHDYTIVDTLEAGMVLTGTEIKSVRAARINLKDGFAQVKNGEVWLSNVHIAPYEEGNIWNQEPERRRKLLLHKKQIQKLEQETKGTGMTLVPLKVYIKDGYAKLLLGLAKGKHDYDKRESIKRREQNRDIARVMKAVNQRLKEELKMEKLVAYKRMPLWNKQTMPEAVQQKHNTKVGTWGKITVLKGALKFIELTEEGEVLAEHLFEAGADNPMAQPQAWHRVEAATDDVEWYLEFYCKPEDYFAKKYNTNPVHSEVLEAMQTVKQGKALDLGCGQGRNSLFLAQQDFDVTAVDQNGLALEILQSIVEQEDLDMPVGLYDINSASIEQEYDFIVSTVVLMFLQADRIPAIIQNMQEKTSVGGYNLSFVPWTRRIILARLTSHSPLKKENWQTITRIGNWLSTMKIQAICTVAMRMAIVFNYALRPY</sequence>
<dbReference type="NCBIfam" id="TIGR00477">
    <property type="entry name" value="tehB"/>
    <property type="match status" value="1"/>
</dbReference>
<reference evidence="6" key="1">
    <citation type="journal article" date="1998" name="J. Bacteriol.">
        <title>Isolation and characterization of three Streptococcus pneumoniae transformation-specific loci by use of a lacZ reporter insertion vector.</title>
        <authorList>
            <person name="Pestova E.V."/>
            <person name="Morrison D.A."/>
        </authorList>
    </citation>
    <scope>NUCLEOTIDE SEQUENCE</scope>
    <source>
        <strain evidence="6">Rx</strain>
    </source>
</reference>
<dbReference type="InterPro" id="IPR029063">
    <property type="entry name" value="SAM-dependent_MTases_sf"/>
</dbReference>
<dbReference type="InterPro" id="IPR014710">
    <property type="entry name" value="RmlC-like_jellyroll"/>
</dbReference>
<dbReference type="SUPFAM" id="SSF51197">
    <property type="entry name" value="Clavaminate synthase-like"/>
    <property type="match status" value="1"/>
</dbReference>
<evidence type="ECO:0000256" key="2">
    <source>
        <dbReference type="ARBA" id="ARBA00022884"/>
    </source>
</evidence>
<dbReference type="GO" id="GO:0046690">
    <property type="term" value="P:response to tellurium ion"/>
    <property type="evidence" value="ECO:0007669"/>
    <property type="project" value="InterPro"/>
</dbReference>
<dbReference type="Gene3D" id="2.60.120.10">
    <property type="entry name" value="Jelly Rolls"/>
    <property type="match status" value="1"/>
</dbReference>
<comment type="subcellular location">
    <subcellularLocation>
        <location evidence="3">Cytoplasm</location>
    </subcellularLocation>
    <text evidence="3">The tmRNA-SmpB complex associates with stalled 70S ribosomes.</text>
</comment>
<gene>
    <name evidence="3" type="primary">smpB</name>
</gene>
<dbReference type="AlphaFoldDB" id="O85201"/>
<feature type="domain" description="Tellurite resistance methyltransferase TehB-like" evidence="4">
    <location>
        <begin position="251"/>
        <end position="380"/>
    </location>
</feature>
<dbReference type="NCBIfam" id="NF008992">
    <property type="entry name" value="PRK12335.1"/>
    <property type="match status" value="1"/>
</dbReference>
<dbReference type="InterPro" id="IPR015392">
    <property type="entry name" value="TehB/YeaR-like_dom"/>
</dbReference>
<dbReference type="GO" id="GO:0003723">
    <property type="term" value="F:RNA binding"/>
    <property type="evidence" value="ECO:0007669"/>
    <property type="project" value="UniProtKB-UniRule"/>
</dbReference>
<keyword evidence="1 3" id="KW-0963">Cytoplasm</keyword>
<evidence type="ECO:0000313" key="6">
    <source>
        <dbReference type="EMBL" id="AAC23745.1"/>
    </source>
</evidence>
<protein>
    <recommendedName>
        <fullName evidence="3">SsrA-binding protein</fullName>
    </recommendedName>
    <alternativeName>
        <fullName evidence="3">Small protein B</fullName>
    </alternativeName>
</protein>
<dbReference type="Pfam" id="PF03848">
    <property type="entry name" value="TehB"/>
    <property type="match status" value="1"/>
</dbReference>
<evidence type="ECO:0000256" key="1">
    <source>
        <dbReference type="ARBA" id="ARBA00022490"/>
    </source>
</evidence>
<dbReference type="GO" id="GO:0070930">
    <property type="term" value="P:trans-translation-dependent protein tagging"/>
    <property type="evidence" value="ECO:0007669"/>
    <property type="project" value="TreeGrafter"/>
</dbReference>
<evidence type="ECO:0000259" key="4">
    <source>
        <dbReference type="Pfam" id="PF03848"/>
    </source>
</evidence>
<dbReference type="CDD" id="cd02440">
    <property type="entry name" value="AdoMet_MTases"/>
    <property type="match status" value="1"/>
</dbReference>
<dbReference type="CDD" id="cd09294">
    <property type="entry name" value="SmpB"/>
    <property type="match status" value="1"/>
</dbReference>
<organism evidence="6">
    <name type="scientific">Streptococcus pneumoniae</name>
    <dbReference type="NCBI Taxonomy" id="1313"/>
    <lineage>
        <taxon>Bacteria</taxon>
        <taxon>Bacillati</taxon>
        <taxon>Bacillota</taxon>
        <taxon>Bacilli</taxon>
        <taxon>Lactobacillales</taxon>
        <taxon>Streptococcaceae</taxon>
        <taxon>Streptococcus</taxon>
    </lineage>
</organism>
<dbReference type="EMBL" id="AF052209">
    <property type="protein sequence ID" value="AAC23745.1"/>
    <property type="molecule type" value="Genomic_DNA"/>
</dbReference>
<dbReference type="GO" id="GO:0005829">
    <property type="term" value="C:cytosol"/>
    <property type="evidence" value="ECO:0007669"/>
    <property type="project" value="TreeGrafter"/>
</dbReference>
<dbReference type="PANTHER" id="PTHR30308">
    <property type="entry name" value="TMRNA-BINDING COMPONENT OF TRANS-TRANSLATION TAGGING COMPLEX"/>
    <property type="match status" value="1"/>
</dbReference>
<dbReference type="Pfam" id="PF01668">
    <property type="entry name" value="SmpB"/>
    <property type="match status" value="1"/>
</dbReference>
<proteinExistence type="inferred from homology"/>
<dbReference type="NCBIfam" id="NF003843">
    <property type="entry name" value="PRK05422.1"/>
    <property type="match status" value="1"/>
</dbReference>
<dbReference type="InterPro" id="IPR020081">
    <property type="entry name" value="SsrA-bd_prot_CS"/>
</dbReference>
<dbReference type="InterPro" id="IPR015985">
    <property type="entry name" value="TehB-like_dom"/>
</dbReference>
<dbReference type="GO" id="GO:0008757">
    <property type="term" value="F:S-adenosylmethionine-dependent methyltransferase activity"/>
    <property type="evidence" value="ECO:0007669"/>
    <property type="project" value="InterPro"/>
</dbReference>
<dbReference type="Pfam" id="PF09313">
    <property type="entry name" value="TehB-like"/>
    <property type="match status" value="1"/>
</dbReference>
<dbReference type="PANTHER" id="PTHR30308:SF2">
    <property type="entry name" value="SSRA-BINDING PROTEIN"/>
    <property type="match status" value="1"/>
</dbReference>
<comment type="function">
    <text evidence="3">Required for rescue of stalled ribosomes mediated by trans-translation. Binds to transfer-messenger RNA (tmRNA), required for stable association of tmRNA with ribosomes. tmRNA and SmpB together mimic tRNA shape, replacing the anticodon stem-loop with SmpB. tmRNA is encoded by the ssrA gene; the 2 termini fold to resemble tRNA(Ala) and it encodes a 'tag peptide', a short internal open reading frame. During trans-translation Ala-aminoacylated tmRNA acts like a tRNA, entering the A-site of stalled ribosomes, displacing the stalled mRNA. The ribosome then switches to translate the ORF on the tmRNA; the nascent peptide is terminated with the 'tag peptide' encoded by the tmRNA and targeted for degradation. The ribosome is freed to recommence translation, which seems to be the essential function of trans-translation.</text>
</comment>
<name>O85201_STREE</name>